<dbReference type="InterPro" id="IPR036388">
    <property type="entry name" value="WH-like_DNA-bd_sf"/>
</dbReference>
<evidence type="ECO:0000256" key="1">
    <source>
        <dbReference type="ARBA" id="ARBA00023015"/>
    </source>
</evidence>
<dbReference type="InterPro" id="IPR028978">
    <property type="entry name" value="Chorismate_lyase_/UTRA_dom_sf"/>
</dbReference>
<dbReference type="GO" id="GO:0003700">
    <property type="term" value="F:DNA-binding transcription factor activity"/>
    <property type="evidence" value="ECO:0007669"/>
    <property type="project" value="InterPro"/>
</dbReference>
<dbReference type="InterPro" id="IPR050679">
    <property type="entry name" value="Bact_HTH_transcr_reg"/>
</dbReference>
<reference evidence="5" key="1">
    <citation type="journal article" date="2014" name="Int. J. Syst. Evol. Microbiol.">
        <title>Complete genome sequence of Corynebacterium casei LMG S-19264T (=DSM 44701T), isolated from a smear-ripened cheese.</title>
        <authorList>
            <consortium name="US DOE Joint Genome Institute (JGI-PGF)"/>
            <person name="Walter F."/>
            <person name="Albersmeier A."/>
            <person name="Kalinowski J."/>
            <person name="Ruckert C."/>
        </authorList>
    </citation>
    <scope>NUCLEOTIDE SEQUENCE</scope>
    <source>
        <strain evidence="5">JCM 3086</strain>
    </source>
</reference>
<dbReference type="Gene3D" id="3.40.1410.10">
    <property type="entry name" value="Chorismate lyase-like"/>
    <property type="match status" value="1"/>
</dbReference>
<protein>
    <recommendedName>
        <fullName evidence="4">HTH gntR-type domain-containing protein</fullName>
    </recommendedName>
</protein>
<dbReference type="Proteomes" id="UP000657574">
    <property type="component" value="Unassembled WGS sequence"/>
</dbReference>
<dbReference type="EMBL" id="BMQA01000072">
    <property type="protein sequence ID" value="GGJ62417.1"/>
    <property type="molecule type" value="Genomic_DNA"/>
</dbReference>
<keyword evidence="6" id="KW-1185">Reference proteome</keyword>
<organism evidence="5 6">
    <name type="scientific">Streptomyces brasiliensis</name>
    <dbReference type="NCBI Taxonomy" id="1954"/>
    <lineage>
        <taxon>Bacteria</taxon>
        <taxon>Bacillati</taxon>
        <taxon>Actinomycetota</taxon>
        <taxon>Actinomycetes</taxon>
        <taxon>Kitasatosporales</taxon>
        <taxon>Streptomycetaceae</taxon>
        <taxon>Streptomyces</taxon>
    </lineage>
</organism>
<evidence type="ECO:0000313" key="6">
    <source>
        <dbReference type="Proteomes" id="UP000657574"/>
    </source>
</evidence>
<comment type="caution">
    <text evidence="5">The sequence shown here is derived from an EMBL/GenBank/DDBJ whole genome shotgun (WGS) entry which is preliminary data.</text>
</comment>
<reference evidence="5" key="2">
    <citation type="submission" date="2020-09" db="EMBL/GenBank/DDBJ databases">
        <authorList>
            <person name="Sun Q."/>
            <person name="Ohkuma M."/>
        </authorList>
    </citation>
    <scope>NUCLEOTIDE SEQUENCE</scope>
    <source>
        <strain evidence="5">JCM 3086</strain>
    </source>
</reference>
<dbReference type="SUPFAM" id="SSF64288">
    <property type="entry name" value="Chorismate lyase-like"/>
    <property type="match status" value="1"/>
</dbReference>
<evidence type="ECO:0000259" key="4">
    <source>
        <dbReference type="PROSITE" id="PS50949"/>
    </source>
</evidence>
<dbReference type="CDD" id="cd07377">
    <property type="entry name" value="WHTH_GntR"/>
    <property type="match status" value="1"/>
</dbReference>
<dbReference type="Gene3D" id="1.10.10.10">
    <property type="entry name" value="Winged helix-like DNA-binding domain superfamily/Winged helix DNA-binding domain"/>
    <property type="match status" value="1"/>
</dbReference>
<dbReference type="PANTHER" id="PTHR44846:SF1">
    <property type="entry name" value="MANNOSYL-D-GLYCERATE TRANSPORT_METABOLISM SYSTEM REPRESSOR MNGR-RELATED"/>
    <property type="match status" value="1"/>
</dbReference>
<accession>A0A917P5A6</accession>
<dbReference type="Pfam" id="PF07702">
    <property type="entry name" value="UTRA"/>
    <property type="match status" value="1"/>
</dbReference>
<dbReference type="SMART" id="SM00866">
    <property type="entry name" value="UTRA"/>
    <property type="match status" value="1"/>
</dbReference>
<keyword evidence="3" id="KW-0804">Transcription</keyword>
<dbReference type="InterPro" id="IPR011663">
    <property type="entry name" value="UTRA"/>
</dbReference>
<evidence type="ECO:0000313" key="5">
    <source>
        <dbReference type="EMBL" id="GGJ62417.1"/>
    </source>
</evidence>
<keyword evidence="2" id="KW-0238">DNA-binding</keyword>
<dbReference type="PROSITE" id="PS50949">
    <property type="entry name" value="HTH_GNTR"/>
    <property type="match status" value="1"/>
</dbReference>
<name>A0A917P5A6_9ACTN</name>
<dbReference type="InterPro" id="IPR000524">
    <property type="entry name" value="Tscrpt_reg_HTH_GntR"/>
</dbReference>
<gene>
    <name evidence="5" type="ORF">GCM10010121_086370</name>
</gene>
<keyword evidence="1" id="KW-0805">Transcription regulation</keyword>
<dbReference type="Pfam" id="PF00392">
    <property type="entry name" value="GntR"/>
    <property type="match status" value="1"/>
</dbReference>
<evidence type="ECO:0000256" key="2">
    <source>
        <dbReference type="ARBA" id="ARBA00023125"/>
    </source>
</evidence>
<evidence type="ECO:0000256" key="3">
    <source>
        <dbReference type="ARBA" id="ARBA00023163"/>
    </source>
</evidence>
<sequence length="253" mass="28305">MIKDVTKTSRYAEIADVLAEEISDRPSGARISSEHEIAARFGVSRAAARAALQELEGRLMVRRVRGAGTFVNRPIDYVLSQRKAPSLHKTVEDAGGTARTVVREIRRVRLDERRAARLERPEGSEAHLLVRQSYINGLISGWSQEHIPVDLLPELDAAVHAVESLDSILRQMCRVTPVRAWCRVSYTLPGPEVAAGLEAERHRPVWLVESLSRDADSALAVMCSDTWSRPDSTRIIVELDGPWNQRTEGEWRA</sequence>
<dbReference type="AlphaFoldDB" id="A0A917P5A6"/>
<dbReference type="InterPro" id="IPR036390">
    <property type="entry name" value="WH_DNA-bd_sf"/>
</dbReference>
<proteinExistence type="predicted"/>
<dbReference type="SMART" id="SM00345">
    <property type="entry name" value="HTH_GNTR"/>
    <property type="match status" value="1"/>
</dbReference>
<feature type="domain" description="HTH gntR-type" evidence="4">
    <location>
        <begin position="8"/>
        <end position="74"/>
    </location>
</feature>
<dbReference type="GO" id="GO:0003677">
    <property type="term" value="F:DNA binding"/>
    <property type="evidence" value="ECO:0007669"/>
    <property type="project" value="UniProtKB-KW"/>
</dbReference>
<dbReference type="SUPFAM" id="SSF46785">
    <property type="entry name" value="Winged helix' DNA-binding domain"/>
    <property type="match status" value="1"/>
</dbReference>
<dbReference type="PANTHER" id="PTHR44846">
    <property type="entry name" value="MANNOSYL-D-GLYCERATE TRANSPORT/METABOLISM SYSTEM REPRESSOR MNGR-RELATED"/>
    <property type="match status" value="1"/>
</dbReference>
<dbReference type="GO" id="GO:0045892">
    <property type="term" value="P:negative regulation of DNA-templated transcription"/>
    <property type="evidence" value="ECO:0007669"/>
    <property type="project" value="TreeGrafter"/>
</dbReference>